<comment type="caution">
    <text evidence="1">The sequence shown here is derived from an EMBL/GenBank/DDBJ whole genome shotgun (WGS) entry which is preliminary data.</text>
</comment>
<accession>A0ABD0LLX2</accession>
<dbReference type="Gene3D" id="2.60.210.10">
    <property type="entry name" value="Apoptosis, Tumor Necrosis Factor Receptor Associated Protein 2, Chain A"/>
    <property type="match status" value="1"/>
</dbReference>
<evidence type="ECO:0000313" key="2">
    <source>
        <dbReference type="Proteomes" id="UP001519460"/>
    </source>
</evidence>
<dbReference type="Proteomes" id="UP001519460">
    <property type="component" value="Unassembled WGS sequence"/>
</dbReference>
<reference evidence="1 2" key="1">
    <citation type="journal article" date="2023" name="Sci. Data">
        <title>Genome assembly of the Korean intertidal mud-creeper Batillaria attramentaria.</title>
        <authorList>
            <person name="Patra A.K."/>
            <person name="Ho P.T."/>
            <person name="Jun S."/>
            <person name="Lee S.J."/>
            <person name="Kim Y."/>
            <person name="Won Y.J."/>
        </authorList>
    </citation>
    <scope>NUCLEOTIDE SEQUENCE [LARGE SCALE GENOMIC DNA]</scope>
    <source>
        <strain evidence="1">Wonlab-2016</strain>
    </source>
</reference>
<sequence length="464" mass="53703">MAKLCRFVKLHDRFNAQVYSFMVPGKVLREFSPDVISKDFVYGYQRWNVSFVRSERHIGAFLKLQTPSQGLRCRLDFSFTIINKEHFTKVRVTNVTFIEKSCEFTPETTVFGRKTFAETEDLLARNFLQDSGDLLLELEMRNIHNIYECFMRVPKEPHTGNNRHGYSTDRLESTYFLFGLSDWSVSLFPDSSSTEADGSVAVQLQRHSSFDHLCCVRYRVILGDEGTFDSGDLEQILDTSGIGEPFTVGASVSRLSRGRSTLRVKVEMISVVYVSEASVSALSRSKNRAHLYDRDKQAWMLEADTSGKNLCFKLYYTDISHVPRKFSRYVSWHLRLLTRGNSRAARPLNGPFNKYYVQQELDEGFTMKTDIPVEEVTDPDSVYVDPEDRRLAVYVEWLESHLLITPNYHSHDDVIRLHKHQMTREIMALQAENYALERQLYSYQQSIAKKDSRGRGDSFDLPQK</sequence>
<protein>
    <recommendedName>
        <fullName evidence="3">MATH domain-containing protein</fullName>
    </recommendedName>
</protein>
<evidence type="ECO:0008006" key="3">
    <source>
        <dbReference type="Google" id="ProtNLM"/>
    </source>
</evidence>
<organism evidence="1 2">
    <name type="scientific">Batillaria attramentaria</name>
    <dbReference type="NCBI Taxonomy" id="370345"/>
    <lineage>
        <taxon>Eukaryota</taxon>
        <taxon>Metazoa</taxon>
        <taxon>Spiralia</taxon>
        <taxon>Lophotrochozoa</taxon>
        <taxon>Mollusca</taxon>
        <taxon>Gastropoda</taxon>
        <taxon>Caenogastropoda</taxon>
        <taxon>Sorbeoconcha</taxon>
        <taxon>Cerithioidea</taxon>
        <taxon>Batillariidae</taxon>
        <taxon>Batillaria</taxon>
    </lineage>
</organism>
<dbReference type="AlphaFoldDB" id="A0ABD0LLX2"/>
<dbReference type="EMBL" id="JACVVK020000038">
    <property type="protein sequence ID" value="KAK7500226.1"/>
    <property type="molecule type" value="Genomic_DNA"/>
</dbReference>
<dbReference type="SUPFAM" id="SSF49599">
    <property type="entry name" value="TRAF domain-like"/>
    <property type="match status" value="1"/>
</dbReference>
<evidence type="ECO:0000313" key="1">
    <source>
        <dbReference type="EMBL" id="KAK7500226.1"/>
    </source>
</evidence>
<proteinExistence type="predicted"/>
<dbReference type="InterPro" id="IPR008974">
    <property type="entry name" value="TRAF-like"/>
</dbReference>
<name>A0ABD0LLX2_9CAEN</name>
<gene>
    <name evidence="1" type="ORF">BaRGS_00008449</name>
</gene>
<keyword evidence="2" id="KW-1185">Reference proteome</keyword>